<keyword evidence="2" id="KW-1185">Reference proteome</keyword>
<organism evidence="1 2">
    <name type="scientific">Saguinus oedipus</name>
    <name type="common">Cotton-top tamarin</name>
    <name type="synonym">Oedipomidas oedipus</name>
    <dbReference type="NCBI Taxonomy" id="9490"/>
    <lineage>
        <taxon>Eukaryota</taxon>
        <taxon>Metazoa</taxon>
        <taxon>Chordata</taxon>
        <taxon>Craniata</taxon>
        <taxon>Vertebrata</taxon>
        <taxon>Euteleostomi</taxon>
        <taxon>Mammalia</taxon>
        <taxon>Eutheria</taxon>
        <taxon>Euarchontoglires</taxon>
        <taxon>Primates</taxon>
        <taxon>Haplorrhini</taxon>
        <taxon>Platyrrhini</taxon>
        <taxon>Cebidae</taxon>
        <taxon>Callitrichinae</taxon>
        <taxon>Saguinus</taxon>
    </lineage>
</organism>
<name>A0ABQ9VIZ6_SAGOE</name>
<sequence length="90" mass="9605">SMPICASDAVPCSLADGVGCQGLTPTQANNTSKTLQPVHQHRLPRGALMTVEVKTHKAGTKDQWGFMMQQYEDTTAVGTKGNLRCSDTGK</sequence>
<accession>A0ABQ9VIZ6</accession>
<reference evidence="1 2" key="1">
    <citation type="submission" date="2023-05" db="EMBL/GenBank/DDBJ databases">
        <title>B98-5 Cell Line De Novo Hybrid Assembly: An Optical Mapping Approach.</title>
        <authorList>
            <person name="Kananen K."/>
            <person name="Auerbach J.A."/>
            <person name="Kautto E."/>
            <person name="Blachly J.S."/>
        </authorList>
    </citation>
    <scope>NUCLEOTIDE SEQUENCE [LARGE SCALE GENOMIC DNA]</scope>
    <source>
        <strain evidence="1">B95-8</strain>
        <tissue evidence="1">Cell line</tissue>
    </source>
</reference>
<feature type="non-terminal residue" evidence="1">
    <location>
        <position position="1"/>
    </location>
</feature>
<dbReference type="Proteomes" id="UP001266305">
    <property type="component" value="Unassembled WGS sequence"/>
</dbReference>
<comment type="caution">
    <text evidence="1">The sequence shown here is derived from an EMBL/GenBank/DDBJ whole genome shotgun (WGS) entry which is preliminary data.</text>
</comment>
<evidence type="ECO:0000313" key="2">
    <source>
        <dbReference type="Proteomes" id="UP001266305"/>
    </source>
</evidence>
<proteinExistence type="predicted"/>
<dbReference type="EMBL" id="JASSZA010000006">
    <property type="protein sequence ID" value="KAK2109212.1"/>
    <property type="molecule type" value="Genomic_DNA"/>
</dbReference>
<gene>
    <name evidence="1" type="ORF">P7K49_014377</name>
</gene>
<protein>
    <submittedName>
        <fullName evidence="1">Uncharacterized protein</fullName>
    </submittedName>
</protein>
<evidence type="ECO:0000313" key="1">
    <source>
        <dbReference type="EMBL" id="KAK2109212.1"/>
    </source>
</evidence>